<dbReference type="InterPro" id="IPR036873">
    <property type="entry name" value="Rhodanese-like_dom_sf"/>
</dbReference>
<evidence type="ECO:0000256" key="2">
    <source>
        <dbReference type="ARBA" id="ARBA00022741"/>
    </source>
</evidence>
<organism evidence="6 7">
    <name type="scientific">Kocuria tytonis</name>
    <dbReference type="NCBI Taxonomy" id="2054280"/>
    <lineage>
        <taxon>Bacteria</taxon>
        <taxon>Bacillati</taxon>
        <taxon>Actinomycetota</taxon>
        <taxon>Actinomycetes</taxon>
        <taxon>Micrococcales</taxon>
        <taxon>Micrococcaceae</taxon>
        <taxon>Kocuria</taxon>
    </lineage>
</organism>
<dbReference type="SUPFAM" id="SSF52821">
    <property type="entry name" value="Rhodanese/Cell cycle control phosphatase"/>
    <property type="match status" value="1"/>
</dbReference>
<dbReference type="GO" id="GO:0004792">
    <property type="term" value="F:thiosulfate-cyanide sulfurtransferase activity"/>
    <property type="evidence" value="ECO:0007669"/>
    <property type="project" value="TreeGrafter"/>
</dbReference>
<gene>
    <name evidence="6" type="primary">moeB</name>
    <name evidence="6" type="ORF">C1C97_005730</name>
</gene>
<sequence length="448" mass="46764">MSGLPGFAPLVEPAEDLTREELERYSRHLTLTQFGPLGQRRLKNARVLVIGAGGLGAPALQYLAAAGVGTLGIVDDDVVSVSNLQRQVVHTVADVGRPKVSSAADAVARLNPLVTVRTHDVRLSTENALEIFAQYDLVLDGADNFGTRYLVADAAELTGIPVVWGSILRFDGQVSVFWAGRGPVYRDLYPEAPPAGSVPSCAEGGVLGVLPATIGSVMATEALKLLTGIGSPLVGRVLIHDALAQTWRTLTVLPDPGREPVTDLSQVFVACGLPAPEDDAAARGDDQPAAGAAARHDADGASSGGGRAASGRTSGAQRPPGVRAGAPQSAPSAVETVAATELAELLAARERGETTFTLVDVREDWERQLVSIPGSVAVPLDRLLADGVRALPAGTEGDVILHCKAGVRSARALAALRGDYALREDDLKHLDGGILAWIEDVDPKQPRY</sequence>
<protein>
    <submittedName>
        <fullName evidence="6">Molybdopterin-synthase adenylyltransferase MoeB</fullName>
    </submittedName>
</protein>
<keyword evidence="6" id="KW-0548">Nucleotidyltransferase</keyword>
<evidence type="ECO:0000313" key="7">
    <source>
        <dbReference type="Proteomes" id="UP000249516"/>
    </source>
</evidence>
<feature type="domain" description="Rhodanese" evidence="5">
    <location>
        <begin position="352"/>
        <end position="446"/>
    </location>
</feature>
<dbReference type="InterPro" id="IPR035985">
    <property type="entry name" value="Ubiquitin-activating_enz"/>
</dbReference>
<accession>A0A495AAM1</accession>
<reference evidence="6 7" key="1">
    <citation type="submission" date="2018-10" db="EMBL/GenBank/DDBJ databases">
        <title>Kocuria tytouropygialis sp. nov., isolated from the uropygial gland of an American barn owl (Tyto furcata).</title>
        <authorList>
            <person name="Braun M.S."/>
            <person name="Wang E."/>
            <person name="Zimmermann S."/>
            <person name="Wagner H."/>
            <person name="Wink M."/>
        </authorList>
    </citation>
    <scope>NUCLEOTIDE SEQUENCE [LARGE SCALE GENOMIC DNA]</scope>
    <source>
        <strain evidence="6 7">442</strain>
    </source>
</reference>
<dbReference type="CDD" id="cd00757">
    <property type="entry name" value="ThiF_MoeB_HesA_family"/>
    <property type="match status" value="1"/>
</dbReference>
<dbReference type="Pfam" id="PF00899">
    <property type="entry name" value="ThiF"/>
    <property type="match status" value="1"/>
</dbReference>
<dbReference type="GO" id="GO:0008146">
    <property type="term" value="F:sulfotransferase activity"/>
    <property type="evidence" value="ECO:0007669"/>
    <property type="project" value="TreeGrafter"/>
</dbReference>
<keyword evidence="3" id="KW-0067">ATP-binding</keyword>
<dbReference type="AlphaFoldDB" id="A0A495AAM1"/>
<dbReference type="PANTHER" id="PTHR10953">
    <property type="entry name" value="UBIQUITIN-ACTIVATING ENZYME E1"/>
    <property type="match status" value="1"/>
</dbReference>
<dbReference type="NCBIfam" id="NF004281">
    <property type="entry name" value="PRK05690.1"/>
    <property type="match status" value="1"/>
</dbReference>
<dbReference type="Pfam" id="PF00581">
    <property type="entry name" value="Rhodanese"/>
    <property type="match status" value="1"/>
</dbReference>
<dbReference type="InterPro" id="IPR045886">
    <property type="entry name" value="ThiF/MoeB/HesA"/>
</dbReference>
<evidence type="ECO:0000313" key="6">
    <source>
        <dbReference type="EMBL" id="RKQ37076.1"/>
    </source>
</evidence>
<dbReference type="GO" id="GO:0005829">
    <property type="term" value="C:cytosol"/>
    <property type="evidence" value="ECO:0007669"/>
    <property type="project" value="TreeGrafter"/>
</dbReference>
<dbReference type="InterPro" id="IPR001763">
    <property type="entry name" value="Rhodanese-like_dom"/>
</dbReference>
<dbReference type="Gene3D" id="3.40.50.720">
    <property type="entry name" value="NAD(P)-binding Rossmann-like Domain"/>
    <property type="match status" value="1"/>
</dbReference>
<dbReference type="FunFam" id="3.40.50.720:FF:000033">
    <property type="entry name" value="Adenylyltransferase and sulfurtransferase MOCS3"/>
    <property type="match status" value="1"/>
</dbReference>
<dbReference type="GO" id="GO:0005524">
    <property type="term" value="F:ATP binding"/>
    <property type="evidence" value="ECO:0007669"/>
    <property type="project" value="UniProtKB-KW"/>
</dbReference>
<keyword evidence="2" id="KW-0547">Nucleotide-binding</keyword>
<name>A0A495AAM1_9MICC</name>
<dbReference type="OrthoDB" id="9804286at2"/>
<dbReference type="SUPFAM" id="SSF69572">
    <property type="entry name" value="Activating enzymes of the ubiquitin-like proteins"/>
    <property type="match status" value="1"/>
</dbReference>
<evidence type="ECO:0000256" key="3">
    <source>
        <dbReference type="ARBA" id="ARBA00022840"/>
    </source>
</evidence>
<dbReference type="GO" id="GO:0016779">
    <property type="term" value="F:nucleotidyltransferase activity"/>
    <property type="evidence" value="ECO:0007669"/>
    <property type="project" value="UniProtKB-KW"/>
</dbReference>
<proteinExistence type="predicted"/>
<dbReference type="Gene3D" id="3.40.250.10">
    <property type="entry name" value="Rhodanese-like domain"/>
    <property type="match status" value="1"/>
</dbReference>
<evidence type="ECO:0000259" key="5">
    <source>
        <dbReference type="PROSITE" id="PS50206"/>
    </source>
</evidence>
<dbReference type="PANTHER" id="PTHR10953:SF102">
    <property type="entry name" value="ADENYLYLTRANSFERASE AND SULFURTRANSFERASE MOCS3"/>
    <property type="match status" value="1"/>
</dbReference>
<dbReference type="SMART" id="SM00450">
    <property type="entry name" value="RHOD"/>
    <property type="match status" value="1"/>
</dbReference>
<dbReference type="RefSeq" id="WP_121030406.1">
    <property type="nucleotide sequence ID" value="NZ_PNJG02000001.1"/>
</dbReference>
<comment type="caution">
    <text evidence="6">The sequence shown here is derived from an EMBL/GenBank/DDBJ whole genome shotgun (WGS) entry which is preliminary data.</text>
</comment>
<dbReference type="EMBL" id="PNJG02000001">
    <property type="protein sequence ID" value="RKQ37076.1"/>
    <property type="molecule type" value="Genomic_DNA"/>
</dbReference>
<dbReference type="GO" id="GO:0008641">
    <property type="term" value="F:ubiquitin-like modifier activating enzyme activity"/>
    <property type="evidence" value="ECO:0007669"/>
    <property type="project" value="InterPro"/>
</dbReference>
<dbReference type="CDD" id="cd00158">
    <property type="entry name" value="RHOD"/>
    <property type="match status" value="1"/>
</dbReference>
<evidence type="ECO:0000256" key="1">
    <source>
        <dbReference type="ARBA" id="ARBA00022679"/>
    </source>
</evidence>
<feature type="region of interest" description="Disordered" evidence="4">
    <location>
        <begin position="278"/>
        <end position="333"/>
    </location>
</feature>
<dbReference type="PROSITE" id="PS50206">
    <property type="entry name" value="RHODANESE_3"/>
    <property type="match status" value="1"/>
</dbReference>
<dbReference type="Proteomes" id="UP000249516">
    <property type="component" value="Unassembled WGS sequence"/>
</dbReference>
<keyword evidence="1 6" id="KW-0808">Transferase</keyword>
<evidence type="ECO:0000256" key="4">
    <source>
        <dbReference type="SAM" id="MobiDB-lite"/>
    </source>
</evidence>
<dbReference type="InterPro" id="IPR000594">
    <property type="entry name" value="ThiF_NAD_FAD-bd"/>
</dbReference>
<keyword evidence="7" id="KW-1185">Reference proteome</keyword>